<dbReference type="AlphaFoldDB" id="A0A5C3E7E3"/>
<dbReference type="SUPFAM" id="SSF52833">
    <property type="entry name" value="Thioredoxin-like"/>
    <property type="match status" value="1"/>
</dbReference>
<dbReference type="EMBL" id="OOIN01000015">
    <property type="protein sequence ID" value="SPO26654.1"/>
    <property type="molecule type" value="Genomic_DNA"/>
</dbReference>
<evidence type="ECO:0000256" key="3">
    <source>
        <dbReference type="ARBA" id="ARBA00023002"/>
    </source>
</evidence>
<sequence>MTSGNTNGSREDRAAFHLLGHPLPAIIELASTSGTAVDLFTLSFRRPIMLFLYPSVSTPLRPTPAAWSTIPGATGCTPHLNSITPHIPSLLSKEQNLAIFALSTQPHIEQVEAKHRLNLPFDLLSDEHEELCKVLEFPSFQVEGKRYFKRMTLLLRSGQITRLDYPIEKPEHAAKSAEGLLRSEQELMDEVEARDAATAAAAQAQAQTQTQA</sequence>
<name>A0A5C3E7E3_9BASI</name>
<evidence type="ECO:0000256" key="2">
    <source>
        <dbReference type="ARBA" id="ARBA00022862"/>
    </source>
</evidence>
<feature type="compositionally biased region" description="Basic and acidic residues" evidence="6">
    <location>
        <begin position="173"/>
        <end position="195"/>
    </location>
</feature>
<evidence type="ECO:0000313" key="7">
    <source>
        <dbReference type="EMBL" id="SPO26654.1"/>
    </source>
</evidence>
<keyword evidence="3" id="KW-0560">Oxidoreductase</keyword>
<dbReference type="GO" id="GO:0045454">
    <property type="term" value="P:cell redox homeostasis"/>
    <property type="evidence" value="ECO:0007669"/>
    <property type="project" value="TreeGrafter"/>
</dbReference>
<keyword evidence="4" id="KW-1015">Disulfide bond</keyword>
<dbReference type="InterPro" id="IPR036249">
    <property type="entry name" value="Thioredoxin-like_sf"/>
</dbReference>
<dbReference type="GO" id="GO:0005737">
    <property type="term" value="C:cytoplasm"/>
    <property type="evidence" value="ECO:0007669"/>
    <property type="project" value="TreeGrafter"/>
</dbReference>
<dbReference type="OrthoDB" id="338622at2759"/>
<dbReference type="GO" id="GO:0008379">
    <property type="term" value="F:thioredoxin peroxidase activity"/>
    <property type="evidence" value="ECO:0007669"/>
    <property type="project" value="TreeGrafter"/>
</dbReference>
<keyword evidence="1" id="KW-0575">Peroxidase</keyword>
<gene>
    <name evidence="7" type="ORF">UTRI_03945_B</name>
</gene>
<dbReference type="PANTHER" id="PTHR42801:SF21">
    <property type="entry name" value="BCPB PROTEIN"/>
    <property type="match status" value="1"/>
</dbReference>
<protein>
    <submittedName>
        <fullName evidence="7">Uncharacterized protein</fullName>
    </submittedName>
</protein>
<feature type="region of interest" description="Disordered" evidence="6">
    <location>
        <begin position="173"/>
        <end position="212"/>
    </location>
</feature>
<organism evidence="7 8">
    <name type="scientific">Ustilago trichophora</name>
    <dbReference type="NCBI Taxonomy" id="86804"/>
    <lineage>
        <taxon>Eukaryota</taxon>
        <taxon>Fungi</taxon>
        <taxon>Dikarya</taxon>
        <taxon>Basidiomycota</taxon>
        <taxon>Ustilaginomycotina</taxon>
        <taxon>Ustilaginomycetes</taxon>
        <taxon>Ustilaginales</taxon>
        <taxon>Ustilaginaceae</taxon>
        <taxon>Ustilago</taxon>
    </lineage>
</organism>
<reference evidence="7 8" key="1">
    <citation type="submission" date="2018-03" db="EMBL/GenBank/DDBJ databases">
        <authorList>
            <person name="Guldener U."/>
        </authorList>
    </citation>
    <scope>NUCLEOTIDE SEQUENCE [LARGE SCALE GENOMIC DNA]</scope>
    <source>
        <strain evidence="7 8">NBRC100155</strain>
    </source>
</reference>
<evidence type="ECO:0000256" key="4">
    <source>
        <dbReference type="ARBA" id="ARBA00023157"/>
    </source>
</evidence>
<evidence type="ECO:0000256" key="5">
    <source>
        <dbReference type="ARBA" id="ARBA00023284"/>
    </source>
</evidence>
<evidence type="ECO:0000256" key="6">
    <source>
        <dbReference type="SAM" id="MobiDB-lite"/>
    </source>
</evidence>
<keyword evidence="5" id="KW-0676">Redox-active center</keyword>
<dbReference type="PANTHER" id="PTHR42801">
    <property type="entry name" value="THIOREDOXIN-DEPENDENT PEROXIDE REDUCTASE"/>
    <property type="match status" value="1"/>
</dbReference>
<accession>A0A5C3E7E3</accession>
<feature type="compositionally biased region" description="Low complexity" evidence="6">
    <location>
        <begin position="196"/>
        <end position="212"/>
    </location>
</feature>
<keyword evidence="2" id="KW-0049">Antioxidant</keyword>
<dbReference type="Gene3D" id="3.40.30.10">
    <property type="entry name" value="Glutaredoxin"/>
    <property type="match status" value="1"/>
</dbReference>
<dbReference type="GO" id="GO:0034599">
    <property type="term" value="P:cellular response to oxidative stress"/>
    <property type="evidence" value="ECO:0007669"/>
    <property type="project" value="TreeGrafter"/>
</dbReference>
<dbReference type="Proteomes" id="UP000324022">
    <property type="component" value="Unassembled WGS sequence"/>
</dbReference>
<dbReference type="InterPro" id="IPR050924">
    <property type="entry name" value="Peroxiredoxin_BCP/PrxQ"/>
</dbReference>
<evidence type="ECO:0000256" key="1">
    <source>
        <dbReference type="ARBA" id="ARBA00022559"/>
    </source>
</evidence>
<proteinExistence type="predicted"/>
<evidence type="ECO:0000313" key="8">
    <source>
        <dbReference type="Proteomes" id="UP000324022"/>
    </source>
</evidence>
<keyword evidence="8" id="KW-1185">Reference proteome</keyword>